<organism evidence="2 3">
    <name type="scientific">Pedococcus dokdonensis</name>
    <dbReference type="NCBI Taxonomy" id="443156"/>
    <lineage>
        <taxon>Bacteria</taxon>
        <taxon>Bacillati</taxon>
        <taxon>Actinomycetota</taxon>
        <taxon>Actinomycetes</taxon>
        <taxon>Micrococcales</taxon>
        <taxon>Intrasporangiaceae</taxon>
        <taxon>Pedococcus</taxon>
    </lineage>
</organism>
<dbReference type="PROSITE" id="PS51819">
    <property type="entry name" value="VOC"/>
    <property type="match status" value="1"/>
</dbReference>
<accession>A0A1H0N327</accession>
<feature type="domain" description="VOC" evidence="1">
    <location>
        <begin position="6"/>
        <end position="119"/>
    </location>
</feature>
<reference evidence="3" key="1">
    <citation type="submission" date="2016-10" db="EMBL/GenBank/DDBJ databases">
        <authorList>
            <person name="Varghese N."/>
            <person name="Submissions S."/>
        </authorList>
    </citation>
    <scope>NUCLEOTIDE SEQUENCE [LARGE SCALE GENOMIC DNA]</scope>
    <source>
        <strain evidence="3">DSM 22329</strain>
    </source>
</reference>
<dbReference type="InterPro" id="IPR029068">
    <property type="entry name" value="Glyas_Bleomycin-R_OHBP_Dase"/>
</dbReference>
<protein>
    <recommendedName>
        <fullName evidence="1">VOC domain-containing protein</fullName>
    </recommendedName>
</protein>
<dbReference type="PANTHER" id="PTHR33993:SF5">
    <property type="entry name" value="GLYOXALASE"/>
    <property type="match status" value="1"/>
</dbReference>
<dbReference type="InterPro" id="IPR041581">
    <property type="entry name" value="Glyoxalase_6"/>
</dbReference>
<evidence type="ECO:0000313" key="3">
    <source>
        <dbReference type="Proteomes" id="UP000199077"/>
    </source>
</evidence>
<dbReference type="EMBL" id="LT629711">
    <property type="protein sequence ID" value="SDO86916.1"/>
    <property type="molecule type" value="Genomic_DNA"/>
</dbReference>
<evidence type="ECO:0000313" key="2">
    <source>
        <dbReference type="EMBL" id="SDO86916.1"/>
    </source>
</evidence>
<dbReference type="PANTHER" id="PTHR33993">
    <property type="entry name" value="GLYOXALASE-RELATED"/>
    <property type="match status" value="1"/>
</dbReference>
<gene>
    <name evidence="2" type="ORF">SAMN04489867_0800</name>
</gene>
<sequence>MERVTGIGGVFFRAKDPQALGRWYAEHLGVTEVPTSYGGAAWEQEAGVTVFAPFPADSDYFRRPEQQWAINFRVRDLDAMVAQLRGADIEVQVHDEVYPNGRFAELVDPEGTPIQLWEPMEPSVTD</sequence>
<dbReference type="SUPFAM" id="SSF54593">
    <property type="entry name" value="Glyoxalase/Bleomycin resistance protein/Dihydroxybiphenyl dioxygenase"/>
    <property type="match status" value="1"/>
</dbReference>
<dbReference type="Pfam" id="PF18029">
    <property type="entry name" value="Glyoxalase_6"/>
    <property type="match status" value="1"/>
</dbReference>
<proteinExistence type="predicted"/>
<dbReference type="InterPro" id="IPR052164">
    <property type="entry name" value="Anthracycline_SecMetBiosynth"/>
</dbReference>
<dbReference type="InterPro" id="IPR037523">
    <property type="entry name" value="VOC_core"/>
</dbReference>
<dbReference type="AlphaFoldDB" id="A0A1H0N327"/>
<dbReference type="OrthoDB" id="9799428at2"/>
<keyword evidence="3" id="KW-1185">Reference proteome</keyword>
<dbReference type="STRING" id="443156.SAMN04489867_0800"/>
<dbReference type="CDD" id="cd06587">
    <property type="entry name" value="VOC"/>
    <property type="match status" value="1"/>
</dbReference>
<evidence type="ECO:0000259" key="1">
    <source>
        <dbReference type="PROSITE" id="PS51819"/>
    </source>
</evidence>
<dbReference type="Gene3D" id="3.10.180.10">
    <property type="entry name" value="2,3-Dihydroxybiphenyl 1,2-Dioxygenase, domain 1"/>
    <property type="match status" value="1"/>
</dbReference>
<name>A0A1H0N327_9MICO</name>
<dbReference type="Proteomes" id="UP000199077">
    <property type="component" value="Chromosome I"/>
</dbReference>
<dbReference type="RefSeq" id="WP_091781791.1">
    <property type="nucleotide sequence ID" value="NZ_LT629711.1"/>
</dbReference>